<dbReference type="GeneID" id="115631264"/>
<evidence type="ECO:0000256" key="3">
    <source>
        <dbReference type="ARBA" id="ARBA00022776"/>
    </source>
</evidence>
<evidence type="ECO:0000313" key="9">
    <source>
        <dbReference type="Proteomes" id="UP000504634"/>
    </source>
</evidence>
<dbReference type="GO" id="GO:0051301">
    <property type="term" value="P:cell division"/>
    <property type="evidence" value="ECO:0007669"/>
    <property type="project" value="UniProtKB-KW"/>
</dbReference>
<dbReference type="PANTHER" id="PTHR14222:SF2">
    <property type="entry name" value="CONDENSIN COMPLEX SUBUNIT 1"/>
    <property type="match status" value="1"/>
</dbReference>
<dbReference type="CTD" id="43491"/>
<dbReference type="OrthoDB" id="436262at2759"/>
<protein>
    <submittedName>
        <fullName evidence="10">Condensin complex subunit 1</fullName>
    </submittedName>
</protein>
<dbReference type="Proteomes" id="UP000504634">
    <property type="component" value="Unplaced"/>
</dbReference>
<dbReference type="Pfam" id="PF12922">
    <property type="entry name" value="Cnd1_N"/>
    <property type="match status" value="1"/>
</dbReference>
<keyword evidence="4" id="KW-0539">Nucleus</keyword>
<evidence type="ECO:0000313" key="10">
    <source>
        <dbReference type="RefSeq" id="XP_030383835.1"/>
    </source>
</evidence>
<dbReference type="GO" id="GO:0010032">
    <property type="term" value="P:meiotic chromosome condensation"/>
    <property type="evidence" value="ECO:0007669"/>
    <property type="project" value="TreeGrafter"/>
</dbReference>
<feature type="compositionally biased region" description="Basic residues" evidence="6">
    <location>
        <begin position="1134"/>
        <end position="1145"/>
    </location>
</feature>
<dbReference type="GO" id="GO:0000796">
    <property type="term" value="C:condensin complex"/>
    <property type="evidence" value="ECO:0007669"/>
    <property type="project" value="TreeGrafter"/>
</dbReference>
<evidence type="ECO:0000259" key="8">
    <source>
        <dbReference type="Pfam" id="PF12922"/>
    </source>
</evidence>
<keyword evidence="9" id="KW-1185">Reference proteome</keyword>
<gene>
    <name evidence="10" type="primary">LOC115631264</name>
</gene>
<dbReference type="InterPro" id="IPR032682">
    <property type="entry name" value="Cnd1_C"/>
</dbReference>
<proteinExistence type="predicted"/>
<dbReference type="GO" id="GO:0042393">
    <property type="term" value="F:histone binding"/>
    <property type="evidence" value="ECO:0007669"/>
    <property type="project" value="TreeGrafter"/>
</dbReference>
<keyword evidence="5" id="KW-0131">Cell cycle</keyword>
<evidence type="ECO:0000259" key="7">
    <source>
        <dbReference type="Pfam" id="PF12717"/>
    </source>
</evidence>
<evidence type="ECO:0000256" key="5">
    <source>
        <dbReference type="ARBA" id="ARBA00023306"/>
    </source>
</evidence>
<dbReference type="InterPro" id="IPR016024">
    <property type="entry name" value="ARM-type_fold"/>
</dbReference>
<dbReference type="GO" id="GO:0007076">
    <property type="term" value="P:mitotic chromosome condensation"/>
    <property type="evidence" value="ECO:0007669"/>
    <property type="project" value="InterPro"/>
</dbReference>
<reference evidence="10" key="1">
    <citation type="submission" date="2025-08" db="UniProtKB">
        <authorList>
            <consortium name="RefSeq"/>
        </authorList>
    </citation>
    <scope>IDENTIFICATION</scope>
    <source>
        <strain evidence="10">11010-0011.00</strain>
        <tissue evidence="10">Whole body</tissue>
    </source>
</reference>
<keyword evidence="2" id="KW-0132">Cell division</keyword>
<accession>A0A6J2U794</accession>
<dbReference type="SUPFAM" id="SSF48371">
    <property type="entry name" value="ARM repeat"/>
    <property type="match status" value="1"/>
</dbReference>
<evidence type="ECO:0000256" key="2">
    <source>
        <dbReference type="ARBA" id="ARBA00022618"/>
    </source>
</evidence>
<sequence>MADNRVCKFFIPYRSADLLKARGKQYCVRKLYKQNEIPERLLVCRKKMLAGDIFYIFEHFDTYYSVIESKDADAVTVQNLMRSFDLLYLTVNKLTAQLAPLLAPNAQPLSVPNRTRYWNLTKMSLYLLINAVKRINALSVDKTSNFNVMLKQNPDWIPRLSKFFLQLYIIIKYPLEKLWTPSVVDANFVNMICDICYCTLEVNPASTQNLHIFDSIFKILGAAIRKFNHALIFCARILPILRTNRSTSIVVAKGMQLIHEDYDLSPVVTTLMDHIMQTKSRESAHSAIMHNYAAFITELVGNSPGLMIMYFSQLSDELLQSLGYRNKYEQIFSGEFSEVFTDSELKLSNLKSTIRDRIQKLSNLKHVNEDKYETLVQKVLLKQVSNTCVDPKFVLPRVDFVVSAEIISKLLKLEDQYLYILILFKNLIHLTRTCGNVPKPEPKQLNIIQFLIESIDFKFVVSNAMPKLLQTLAAEDKEDIYEELDLFSSGYNYGMRGLELAMTSLLPLVGSSSELKRRVICHAYRRVFFNSEPAGRERAIKVVRILCKLLAEVEFGHYRTMELLMAEWIRTGSIDAYIVQILFERWALLIKGTTPNESRLALQLIIMASRAERRIATYNRGFIENIAIKERTLEDPFLIYQCIQLLVMGSDCTNGKLQKSYTVQDKFVEYITTSFLSNFSYQEMRDFDYLAVGVIEFYKLVCIKSESLAAQVFLEVINCINESWLEQSLEDPEASIYQLSRFMFCVGYMATKELIFLELEEPEDTQKKKPVFVTSKRKKRIDNNIAAEILAICESVILTEHSTLMSKIQPIMQELTKRRPEQRNQKLEKAALKALARLMSLSSIYCVANVCFLNNLLLMSKNIIIRIYTPWLPNQSLTFRFSALTERWTPYIYLYYYYDSVSKHFNSLRLTEATHHVVSALVLENCQIADLALCIAHEDEQIKNRTVRFFNEIATKTDILYNLLPDIIIKLCDANLYMERENFRTILRFMIGLIDNHVDIELLVETLCLRFSFSSEENQWCNISYCLSLLRYSEVSIKLLIDNEQHFDDKLIVDEVYLHFTSIIRNTGRYARPKLKALLAKFETDLAKSWKLSKSWKVAEIQHSKAAANTEVLQTKAKASTEVPQKSQKNGSSKSKKLKRNKSKMKSANAQRKNKSNGRN</sequence>
<dbReference type="RefSeq" id="XP_030383835.1">
    <property type="nucleotide sequence ID" value="XM_030527975.1"/>
</dbReference>
<dbReference type="GO" id="GO:0000779">
    <property type="term" value="C:condensed chromosome, centromeric region"/>
    <property type="evidence" value="ECO:0007669"/>
    <property type="project" value="TreeGrafter"/>
</dbReference>
<dbReference type="InterPro" id="IPR024324">
    <property type="entry name" value="Condensin_cplx_su1_N"/>
</dbReference>
<feature type="region of interest" description="Disordered" evidence="6">
    <location>
        <begin position="1112"/>
        <end position="1160"/>
    </location>
</feature>
<evidence type="ECO:0000256" key="4">
    <source>
        <dbReference type="ARBA" id="ARBA00023242"/>
    </source>
</evidence>
<evidence type="ECO:0000256" key="1">
    <source>
        <dbReference type="ARBA" id="ARBA00004123"/>
    </source>
</evidence>
<feature type="domain" description="Condensin complex subunit 1 C-terminal" evidence="7">
    <location>
        <begin position="921"/>
        <end position="1028"/>
    </location>
</feature>
<evidence type="ECO:0000256" key="6">
    <source>
        <dbReference type="SAM" id="MobiDB-lite"/>
    </source>
</evidence>
<comment type="subcellular location">
    <subcellularLocation>
        <location evidence="1">Nucleus</location>
    </subcellularLocation>
</comment>
<dbReference type="PANTHER" id="PTHR14222">
    <property type="entry name" value="CONDENSIN"/>
    <property type="match status" value="1"/>
</dbReference>
<dbReference type="Pfam" id="PF12717">
    <property type="entry name" value="Cnd1"/>
    <property type="match status" value="1"/>
</dbReference>
<feature type="domain" description="Condensin complex subunit 1 N-terminal" evidence="8">
    <location>
        <begin position="78"/>
        <end position="232"/>
    </location>
</feature>
<keyword evidence="3" id="KW-0498">Mitosis</keyword>
<dbReference type="AlphaFoldDB" id="A0A6J2U794"/>
<name>A0A6J2U794_DROLE</name>
<organism evidence="9 10">
    <name type="scientific">Drosophila lebanonensis</name>
    <name type="common">Fruit fly</name>
    <name type="synonym">Scaptodrosophila lebanonensis</name>
    <dbReference type="NCBI Taxonomy" id="7225"/>
    <lineage>
        <taxon>Eukaryota</taxon>
        <taxon>Metazoa</taxon>
        <taxon>Ecdysozoa</taxon>
        <taxon>Arthropoda</taxon>
        <taxon>Hexapoda</taxon>
        <taxon>Insecta</taxon>
        <taxon>Pterygota</taxon>
        <taxon>Neoptera</taxon>
        <taxon>Endopterygota</taxon>
        <taxon>Diptera</taxon>
        <taxon>Brachycera</taxon>
        <taxon>Muscomorpha</taxon>
        <taxon>Ephydroidea</taxon>
        <taxon>Drosophilidae</taxon>
        <taxon>Scaptodrosophila</taxon>
    </lineage>
</organism>
<dbReference type="InterPro" id="IPR026971">
    <property type="entry name" value="CND1/NCAPD3"/>
</dbReference>
<dbReference type="GO" id="GO:0005634">
    <property type="term" value="C:nucleus"/>
    <property type="evidence" value="ECO:0007669"/>
    <property type="project" value="UniProtKB-SubCell"/>
</dbReference>